<protein>
    <submittedName>
        <fullName evidence="2">Uncharacterized protein</fullName>
    </submittedName>
</protein>
<accession>A0A9X1SG92</accession>
<keyword evidence="3" id="KW-1185">Reference proteome</keyword>
<dbReference type="EMBL" id="JAJKFT010000010">
    <property type="protein sequence ID" value="MCC9629950.1"/>
    <property type="molecule type" value="Genomic_DNA"/>
</dbReference>
<reference evidence="2" key="1">
    <citation type="submission" date="2021-11" db="EMBL/GenBank/DDBJ databases">
        <title>Genome sequence.</title>
        <authorList>
            <person name="Sun Q."/>
        </authorList>
    </citation>
    <scope>NUCLEOTIDE SEQUENCE</scope>
    <source>
        <strain evidence="2">JC732</strain>
    </source>
</reference>
<dbReference type="AlphaFoldDB" id="A0A9X1SG92"/>
<evidence type="ECO:0000313" key="3">
    <source>
        <dbReference type="Proteomes" id="UP001139103"/>
    </source>
</evidence>
<dbReference type="Proteomes" id="UP001139103">
    <property type="component" value="Unassembled WGS sequence"/>
</dbReference>
<evidence type="ECO:0000256" key="1">
    <source>
        <dbReference type="SAM" id="Phobius"/>
    </source>
</evidence>
<proteinExistence type="predicted"/>
<feature type="transmembrane region" description="Helical" evidence="1">
    <location>
        <begin position="21"/>
        <end position="41"/>
    </location>
</feature>
<dbReference type="RefSeq" id="WP_230220669.1">
    <property type="nucleotide sequence ID" value="NZ_JAJKFT010000010.1"/>
</dbReference>
<gene>
    <name evidence="2" type="ORF">LOC68_16280</name>
</gene>
<comment type="caution">
    <text evidence="2">The sequence shown here is derived from an EMBL/GenBank/DDBJ whole genome shotgun (WGS) entry which is preliminary data.</text>
</comment>
<name>A0A9X1SG92_9BACT</name>
<keyword evidence="1" id="KW-0472">Membrane</keyword>
<keyword evidence="1" id="KW-1133">Transmembrane helix</keyword>
<sequence>MSQATPTTSETKTAPQRRRWFSFRLTTLFLLVTIVAIAAAYPHMRLQVQLWRLQSYVGRDLRTATDSERWTLGRIIKSLQAPVDKIFFDKSFHPQTCWRLLRMETGGETRFVLLQHRTTDPRLLQALSSSGDPTVTDDPGQSDAIVLLYDSQGKLIYHRRLVTGWHIDQMEAKLVADSNLGEPLLCIFAGNAAPDEVAKQYYALTSDECRLVRLENQAGDAVRDRYVDPEERIGPEPPLRTQAEWTTALYDPSKTEILRTLTWLSGSTNNSSAEGKQISGVRQEPAAKVALADLLDSDDAWISEAARLALESINND</sequence>
<keyword evidence="1" id="KW-0812">Transmembrane</keyword>
<evidence type="ECO:0000313" key="2">
    <source>
        <dbReference type="EMBL" id="MCC9629950.1"/>
    </source>
</evidence>
<organism evidence="2 3">
    <name type="scientific">Blastopirellula sediminis</name>
    <dbReference type="NCBI Taxonomy" id="2894196"/>
    <lineage>
        <taxon>Bacteria</taxon>
        <taxon>Pseudomonadati</taxon>
        <taxon>Planctomycetota</taxon>
        <taxon>Planctomycetia</taxon>
        <taxon>Pirellulales</taxon>
        <taxon>Pirellulaceae</taxon>
        <taxon>Blastopirellula</taxon>
    </lineage>
</organism>